<evidence type="ECO:0000256" key="5">
    <source>
        <dbReference type="PIRNR" id="PIRNR000099"/>
    </source>
</evidence>
<evidence type="ECO:0000256" key="4">
    <source>
        <dbReference type="ARBA" id="ARBA00072814"/>
    </source>
</evidence>
<name>A0A975TUS7_9RHOB</name>
<evidence type="ECO:0000256" key="8">
    <source>
        <dbReference type="PIRSR" id="PIRSR000099-3"/>
    </source>
</evidence>
<feature type="binding site" evidence="8">
    <location>
        <position position="407"/>
    </location>
    <ligand>
        <name>substrate</name>
    </ligand>
</feature>
<keyword evidence="2 9" id="KW-0862">Zinc</keyword>
<organism evidence="11">
    <name type="scientific">Gymnodinialimonas phycosphaerae</name>
    <dbReference type="NCBI Taxonomy" id="2841589"/>
    <lineage>
        <taxon>Bacteria</taxon>
        <taxon>Pseudomonadati</taxon>
        <taxon>Pseudomonadota</taxon>
        <taxon>Alphaproteobacteria</taxon>
        <taxon>Rhodobacterales</taxon>
        <taxon>Paracoccaceae</taxon>
        <taxon>Gymnodinialimonas</taxon>
    </lineage>
</organism>
<dbReference type="InterPro" id="IPR022695">
    <property type="entry name" value="Histidinol_DH_monofunct"/>
</dbReference>
<evidence type="ECO:0000256" key="9">
    <source>
        <dbReference type="PIRSR" id="PIRSR000099-4"/>
    </source>
</evidence>
<reference evidence="11 12" key="1">
    <citation type="submission" date="2021-07" db="EMBL/GenBank/DDBJ databases">
        <title>Karlodiniumbacter phycospheric gen. nov., sp. nov., a phycosphere bacterium isolated from karlodinium veneficum.</title>
        <authorList>
            <person name="Peng Y."/>
            <person name="Jiang L."/>
            <person name="Lee J."/>
        </authorList>
    </citation>
    <scope>NUCLEOTIDE SEQUENCE</scope>
    <source>
        <strain evidence="11 12">N5</strain>
    </source>
</reference>
<dbReference type="InterPro" id="IPR016161">
    <property type="entry name" value="Ald_DH/histidinol_DH"/>
</dbReference>
<feature type="active site" description="Proton acceptor" evidence="6">
    <location>
        <position position="319"/>
    </location>
</feature>
<comment type="cofactor">
    <cofactor evidence="9">
        <name>Zn(2+)</name>
        <dbReference type="ChEBI" id="CHEBI:29105"/>
    </cofactor>
    <text evidence="9">Binds 1 zinc ion per subunit.</text>
</comment>
<feature type="binding site" evidence="7">
    <location>
        <position position="121"/>
    </location>
    <ligand>
        <name>NAD(+)</name>
        <dbReference type="ChEBI" id="CHEBI:57540"/>
    </ligand>
</feature>
<feature type="binding site" evidence="9">
    <location>
        <position position="412"/>
    </location>
    <ligand>
        <name>Zn(2+)</name>
        <dbReference type="ChEBI" id="CHEBI:29105"/>
    </ligand>
</feature>
<feature type="binding site" evidence="9">
    <location>
        <position position="352"/>
    </location>
    <ligand>
        <name>Zn(2+)</name>
        <dbReference type="ChEBI" id="CHEBI:29105"/>
    </ligand>
</feature>
<evidence type="ECO:0000256" key="10">
    <source>
        <dbReference type="RuleBase" id="RU004175"/>
    </source>
</evidence>
<feature type="binding site" evidence="8">
    <location>
        <position position="228"/>
    </location>
    <ligand>
        <name>substrate</name>
    </ligand>
</feature>
<dbReference type="AlphaFoldDB" id="A0A975TUS7"/>
<dbReference type="Pfam" id="PF00815">
    <property type="entry name" value="Histidinol_dh"/>
    <property type="match status" value="1"/>
</dbReference>
<keyword evidence="12" id="KW-1185">Reference proteome</keyword>
<dbReference type="PIRSF" id="PIRSF000099">
    <property type="entry name" value="Histidinol_dh"/>
    <property type="match status" value="1"/>
</dbReference>
<dbReference type="PANTHER" id="PTHR21256">
    <property type="entry name" value="HISTIDINOL DEHYDROGENASE HDH"/>
    <property type="match status" value="1"/>
</dbReference>
<dbReference type="EMBL" id="JAIMBW010000001">
    <property type="protein sequence ID" value="MBY4895145.1"/>
    <property type="molecule type" value="Genomic_DNA"/>
</dbReference>
<keyword evidence="3 5" id="KW-0560">Oxidoreductase</keyword>
<dbReference type="GO" id="GO:0051287">
    <property type="term" value="F:NAD binding"/>
    <property type="evidence" value="ECO:0007669"/>
    <property type="project" value="InterPro"/>
</dbReference>
<proteinExistence type="inferred from homology"/>
<dbReference type="Proteomes" id="UP000693972">
    <property type="component" value="Unassembled WGS sequence"/>
</dbReference>
<accession>A0A975TUS7</accession>
<feature type="binding site" evidence="7">
    <location>
        <position position="182"/>
    </location>
    <ligand>
        <name>NAD(+)</name>
        <dbReference type="ChEBI" id="CHEBI:57540"/>
    </ligand>
</feature>
<dbReference type="EMBL" id="CP078073">
    <property type="protein sequence ID" value="QXL87748.1"/>
    <property type="molecule type" value="Genomic_DNA"/>
</dbReference>
<gene>
    <name evidence="11" type="primary">hisD</name>
    <name evidence="11" type="ORF">KUL25_20480</name>
</gene>
<feature type="active site" description="Proton acceptor" evidence="6">
    <location>
        <position position="318"/>
    </location>
</feature>
<feature type="binding site" evidence="9">
    <location>
        <position position="253"/>
    </location>
    <ligand>
        <name>Zn(2+)</name>
        <dbReference type="ChEBI" id="CHEBI:29105"/>
    </ligand>
</feature>
<evidence type="ECO:0000256" key="1">
    <source>
        <dbReference type="ARBA" id="ARBA00022723"/>
    </source>
</evidence>
<keyword evidence="1 9" id="KW-0479">Metal-binding</keyword>
<dbReference type="GO" id="GO:0000105">
    <property type="term" value="P:L-histidine biosynthetic process"/>
    <property type="evidence" value="ECO:0007669"/>
    <property type="project" value="InterPro"/>
</dbReference>
<dbReference type="CDD" id="cd06572">
    <property type="entry name" value="Histidinol_dh"/>
    <property type="match status" value="1"/>
</dbReference>
<dbReference type="GO" id="GO:0004399">
    <property type="term" value="F:histidinol dehydrogenase activity"/>
    <property type="evidence" value="ECO:0007669"/>
    <property type="project" value="InterPro"/>
</dbReference>
<feature type="binding site" evidence="9">
    <location>
        <position position="250"/>
    </location>
    <ligand>
        <name>Zn(2+)</name>
        <dbReference type="ChEBI" id="CHEBI:29105"/>
    </ligand>
</feature>
<dbReference type="FunFam" id="3.40.50.1980:FF:000001">
    <property type="entry name" value="Histidinol dehydrogenase"/>
    <property type="match status" value="1"/>
</dbReference>
<dbReference type="SUPFAM" id="SSF53720">
    <property type="entry name" value="ALDH-like"/>
    <property type="match status" value="1"/>
</dbReference>
<feature type="binding site" evidence="8">
    <location>
        <position position="412"/>
    </location>
    <ligand>
        <name>substrate</name>
    </ligand>
</feature>
<sequence>MAEYLKRGKPADERAEDDAKVRGTVEGILADIEARGDAAVRDLSAKFDGYCPDAFRLTPSEIEAAMQKVSTREMADIRFAQTQIRQFAQAQRASMTDIEVETMPGVILGHKNIPVNSVGCYVPGGKFPMVASAHMSVLTAKVAGVKRVVASAPPMKGAPHPAIVAAMHEGGADEILCLGGVQAVGAMAIGTETVKPVDMLVGPGNAFVAEAKRQLFGRVGIDLFAGPTETCVIADETVDAEMCATDLLGQAEHGYNSPAVLITNSRRLAEATLAEIDRILQILPTAETARASWEDYGEVIVCDGYDEMLAVSEEIASEHIQVMTDRDDWFLENMTSYGALFLGPRTNVANGDKVIGTNHTLPTKKAGRYTGGLWVGKFLKTHSYQKIVTDEAATLVGEYGSRLCMLEGFVGHAEQCNVRVRRYGGVNVPYGEGAPYREAAE</sequence>
<evidence type="ECO:0000313" key="11">
    <source>
        <dbReference type="EMBL" id="QXL87748.1"/>
    </source>
</evidence>
<dbReference type="NCBIfam" id="TIGR00069">
    <property type="entry name" value="hisD"/>
    <property type="match status" value="1"/>
</dbReference>
<dbReference type="Gene3D" id="1.20.5.1300">
    <property type="match status" value="1"/>
</dbReference>
<dbReference type="RefSeq" id="WP_257894601.1">
    <property type="nucleotide sequence ID" value="NZ_JAIMBW010000001.1"/>
</dbReference>
<feature type="binding site" evidence="8">
    <location>
        <position position="250"/>
    </location>
    <ligand>
        <name>substrate</name>
    </ligand>
</feature>
<evidence type="ECO:0000256" key="3">
    <source>
        <dbReference type="ARBA" id="ARBA00023002"/>
    </source>
</evidence>
<dbReference type="PANTHER" id="PTHR21256:SF14">
    <property type="entry name" value="HISTIDINOL DEHYDROGENASE"/>
    <property type="match status" value="1"/>
</dbReference>
<dbReference type="InterPro" id="IPR012131">
    <property type="entry name" value="Hstdl_DH"/>
</dbReference>
<dbReference type="PROSITE" id="PS00611">
    <property type="entry name" value="HISOL_DEHYDROGENASE"/>
    <property type="match status" value="1"/>
</dbReference>
<dbReference type="GO" id="GO:0046872">
    <property type="term" value="F:metal ion binding"/>
    <property type="evidence" value="ECO:0007669"/>
    <property type="project" value="UniProtKB-KW"/>
</dbReference>
<dbReference type="Gene3D" id="3.40.50.1980">
    <property type="entry name" value="Nitrogenase molybdenum iron protein domain"/>
    <property type="match status" value="2"/>
</dbReference>
<evidence type="ECO:0000313" key="12">
    <source>
        <dbReference type="Proteomes" id="UP000693972"/>
    </source>
</evidence>
<evidence type="ECO:0000256" key="7">
    <source>
        <dbReference type="PIRSR" id="PIRSR000099-2"/>
    </source>
</evidence>
<keyword evidence="7" id="KW-0520">NAD</keyword>
<feature type="binding site" evidence="8">
    <location>
        <position position="319"/>
    </location>
    <ligand>
        <name>substrate</name>
    </ligand>
</feature>
<feature type="binding site" evidence="8">
    <location>
        <position position="352"/>
    </location>
    <ligand>
        <name>substrate</name>
    </ligand>
</feature>
<dbReference type="PRINTS" id="PR00083">
    <property type="entry name" value="HOLDHDRGNASE"/>
</dbReference>
<dbReference type="InterPro" id="IPR001692">
    <property type="entry name" value="Histidinol_DH_CS"/>
</dbReference>
<protein>
    <recommendedName>
        <fullName evidence="4">Histidinol dehydrogenase homolog</fullName>
    </recommendedName>
</protein>
<feature type="binding site" evidence="7">
    <location>
        <position position="205"/>
    </location>
    <ligand>
        <name>NAD(+)</name>
        <dbReference type="ChEBI" id="CHEBI:57540"/>
    </ligand>
</feature>
<comment type="similarity">
    <text evidence="5 10">Belongs to the histidinol dehydrogenase family.</text>
</comment>
<feature type="binding site" evidence="8">
    <location>
        <position position="253"/>
    </location>
    <ligand>
        <name>substrate</name>
    </ligand>
</feature>
<dbReference type="GO" id="GO:0005829">
    <property type="term" value="C:cytosol"/>
    <property type="evidence" value="ECO:0007669"/>
    <property type="project" value="TreeGrafter"/>
</dbReference>
<evidence type="ECO:0000256" key="6">
    <source>
        <dbReference type="PIRSR" id="PIRSR000099-1"/>
    </source>
</evidence>
<evidence type="ECO:0000256" key="2">
    <source>
        <dbReference type="ARBA" id="ARBA00022833"/>
    </source>
</evidence>